<proteinExistence type="predicted"/>
<organism evidence="1">
    <name type="scientific">marine metagenome</name>
    <dbReference type="NCBI Taxonomy" id="408172"/>
    <lineage>
        <taxon>unclassified sequences</taxon>
        <taxon>metagenomes</taxon>
        <taxon>ecological metagenomes</taxon>
    </lineage>
</organism>
<dbReference type="EMBL" id="UINC01000047">
    <property type="protein sequence ID" value="SUZ48024.1"/>
    <property type="molecule type" value="Genomic_DNA"/>
</dbReference>
<reference evidence="1" key="1">
    <citation type="submission" date="2018-05" db="EMBL/GenBank/DDBJ databases">
        <authorList>
            <person name="Lanie J.A."/>
            <person name="Ng W.-L."/>
            <person name="Kazmierczak K.M."/>
            <person name="Andrzejewski T.M."/>
            <person name="Davidsen T.M."/>
            <person name="Wayne K.J."/>
            <person name="Tettelin H."/>
            <person name="Glass J.I."/>
            <person name="Rusch D."/>
            <person name="Podicherti R."/>
            <person name="Tsui H.-C.T."/>
            <person name="Winkler M.E."/>
        </authorList>
    </citation>
    <scope>NUCLEOTIDE SEQUENCE</scope>
</reference>
<sequence>MHCQNRSNAKKAIPQFYKACQFFASRMGKKFIIIILP</sequence>
<evidence type="ECO:0000313" key="1">
    <source>
        <dbReference type="EMBL" id="SUZ48024.1"/>
    </source>
</evidence>
<gene>
    <name evidence="1" type="ORF">METZ01_LOCUS878</name>
</gene>
<dbReference type="AlphaFoldDB" id="A0A381N1V3"/>
<name>A0A381N1V3_9ZZZZ</name>
<accession>A0A381N1V3</accession>
<protein>
    <submittedName>
        <fullName evidence="1">Uncharacterized protein</fullName>
    </submittedName>
</protein>